<evidence type="ECO:0000313" key="1">
    <source>
        <dbReference type="EMBL" id="RHW24902.1"/>
    </source>
</evidence>
<evidence type="ECO:0000313" key="2">
    <source>
        <dbReference type="Proteomes" id="UP000283644"/>
    </source>
</evidence>
<name>A0A417XWX0_9ACTN</name>
<dbReference type="EMBL" id="QXGH01000028">
    <property type="protein sequence ID" value="RHW24902.1"/>
    <property type="molecule type" value="Genomic_DNA"/>
</dbReference>
<proteinExistence type="predicted"/>
<dbReference type="Proteomes" id="UP000283644">
    <property type="component" value="Unassembled WGS sequence"/>
</dbReference>
<dbReference type="AlphaFoldDB" id="A0A417XWX0"/>
<keyword evidence="2" id="KW-1185">Reference proteome</keyword>
<dbReference type="OrthoDB" id="4559413at2"/>
<protein>
    <recommendedName>
        <fullName evidence="3">Resolvase/invertase-type recombinase catalytic domain-containing protein</fullName>
    </recommendedName>
</protein>
<dbReference type="RefSeq" id="WP_118927445.1">
    <property type="nucleotide sequence ID" value="NZ_QXGH01000028.1"/>
</dbReference>
<organism evidence="1 2">
    <name type="scientific">Nocardioides immobilis</name>
    <dbReference type="NCBI Taxonomy" id="2049295"/>
    <lineage>
        <taxon>Bacteria</taxon>
        <taxon>Bacillati</taxon>
        <taxon>Actinomycetota</taxon>
        <taxon>Actinomycetes</taxon>
        <taxon>Propionibacteriales</taxon>
        <taxon>Nocardioidaceae</taxon>
        <taxon>Nocardioides</taxon>
    </lineage>
</organism>
<accession>A0A417XWX0</accession>
<gene>
    <name evidence="1" type="ORF">D0Z08_22125</name>
</gene>
<reference evidence="1 2" key="1">
    <citation type="submission" date="2018-09" db="EMBL/GenBank/DDBJ databases">
        <title>Genome sequencing of Nocardioides immobilis CCTCC AB 2017083 for comparison to Nocardioides silvaticus.</title>
        <authorList>
            <person name="Li C."/>
            <person name="Wang G."/>
        </authorList>
    </citation>
    <scope>NUCLEOTIDE SEQUENCE [LARGE SCALE GENOMIC DNA]</scope>
    <source>
        <strain evidence="1 2">CCTCC AB 2017083</strain>
    </source>
</reference>
<sequence>MSNPRPVLLGYIRADVLKSASRIRRVQAQLASFAHREVFSLGTVYVEEGIDSGVFHSLLDELAHDDSVWGVVVPDLRHLTVVEQLLLRTRGDAAGIPLLIADHARGRLT</sequence>
<evidence type="ECO:0008006" key="3">
    <source>
        <dbReference type="Google" id="ProtNLM"/>
    </source>
</evidence>
<comment type="caution">
    <text evidence="1">The sequence shown here is derived from an EMBL/GenBank/DDBJ whole genome shotgun (WGS) entry which is preliminary data.</text>
</comment>